<dbReference type="InterPro" id="IPR023347">
    <property type="entry name" value="Lysozyme_dom_sf"/>
</dbReference>
<dbReference type="EMBL" id="JAODZE010000001">
    <property type="protein sequence ID" value="MDH0145147.1"/>
    <property type="molecule type" value="Genomic_DNA"/>
</dbReference>
<keyword evidence="3 6" id="KW-0081">Bacteriolytic enzyme</keyword>
<dbReference type="InterPro" id="IPR043688">
    <property type="entry name" value="SAR_endolysin-like"/>
</dbReference>
<keyword evidence="7" id="KW-0732">Signal</keyword>
<proteinExistence type="inferred from homology"/>
<dbReference type="Gene3D" id="1.10.530.40">
    <property type="match status" value="1"/>
</dbReference>
<dbReference type="InterPro" id="IPR002196">
    <property type="entry name" value="Glyco_hydro_24"/>
</dbReference>
<comment type="caution">
    <text evidence="8">The sequence shown here is derived from an EMBL/GenBank/DDBJ whole genome shotgun (WGS) entry which is preliminary data.</text>
</comment>
<dbReference type="InterPro" id="IPR034690">
    <property type="entry name" value="Endolysin_T4_type"/>
</dbReference>
<keyword evidence="5 6" id="KW-0326">Glycosidase</keyword>
<evidence type="ECO:0000256" key="1">
    <source>
        <dbReference type="ARBA" id="ARBA00000632"/>
    </source>
</evidence>
<dbReference type="AlphaFoldDB" id="A0AA42H5J2"/>
<feature type="chain" id="PRO_5041458669" description="Lysozyme" evidence="7">
    <location>
        <begin position="25"/>
        <end position="154"/>
    </location>
</feature>
<protein>
    <recommendedName>
        <fullName evidence="6">Lysozyme</fullName>
        <ecNumber evidence="6">3.2.1.17</ecNumber>
    </recommendedName>
</protein>
<organism evidence="8 9">
    <name type="scientific">Stutzerimonas stutzeri</name>
    <name type="common">Pseudomonas stutzeri</name>
    <dbReference type="NCBI Taxonomy" id="316"/>
    <lineage>
        <taxon>Bacteria</taxon>
        <taxon>Pseudomonadati</taxon>
        <taxon>Pseudomonadota</taxon>
        <taxon>Gammaproteobacteria</taxon>
        <taxon>Pseudomonadales</taxon>
        <taxon>Pseudomonadaceae</taxon>
        <taxon>Stutzerimonas</taxon>
    </lineage>
</organism>
<dbReference type="HAMAP" id="MF_04110">
    <property type="entry name" value="ENDOLYSIN_T4"/>
    <property type="match status" value="1"/>
</dbReference>
<accession>A0AA42H5J2</accession>
<dbReference type="GO" id="GO:0003796">
    <property type="term" value="F:lysozyme activity"/>
    <property type="evidence" value="ECO:0007669"/>
    <property type="project" value="UniProtKB-EC"/>
</dbReference>
<evidence type="ECO:0000313" key="9">
    <source>
        <dbReference type="Proteomes" id="UP001158076"/>
    </source>
</evidence>
<evidence type="ECO:0000256" key="3">
    <source>
        <dbReference type="ARBA" id="ARBA00022638"/>
    </source>
</evidence>
<dbReference type="GO" id="GO:0031640">
    <property type="term" value="P:killing of cells of another organism"/>
    <property type="evidence" value="ECO:0007669"/>
    <property type="project" value="UniProtKB-KW"/>
</dbReference>
<evidence type="ECO:0000256" key="7">
    <source>
        <dbReference type="SAM" id="SignalP"/>
    </source>
</evidence>
<dbReference type="InterPro" id="IPR051018">
    <property type="entry name" value="Bacteriophage_GH24"/>
</dbReference>
<evidence type="ECO:0000313" key="8">
    <source>
        <dbReference type="EMBL" id="MDH0145147.1"/>
    </source>
</evidence>
<feature type="signal peptide" evidence="7">
    <location>
        <begin position="1"/>
        <end position="24"/>
    </location>
</feature>
<keyword evidence="4 6" id="KW-0378">Hydrolase</keyword>
<dbReference type="RefSeq" id="WP_279647924.1">
    <property type="nucleotide sequence ID" value="NZ_JAODZE010000001.1"/>
</dbReference>
<dbReference type="CDD" id="cd16900">
    <property type="entry name" value="endolysin_R21-like"/>
    <property type="match status" value="1"/>
</dbReference>
<dbReference type="GO" id="GO:0009253">
    <property type="term" value="P:peptidoglycan catabolic process"/>
    <property type="evidence" value="ECO:0007669"/>
    <property type="project" value="InterPro"/>
</dbReference>
<dbReference type="InterPro" id="IPR023346">
    <property type="entry name" value="Lysozyme-like_dom_sf"/>
</dbReference>
<gene>
    <name evidence="8" type="ORF">N7335_01940</name>
</gene>
<sequence>MMRKNVIAASTAAAISIASTVVMYFEGNEPKAYLDPIGIPTVCFGHTKTAKLGQVKTAAECQALLETDLKIALDEVNRLVKVELPAERRAAFVSFVYNVGASKFASSTMLKKLNAGDTAGSCAELSRWVYAGGRQLPGLVKRRAEERALCEVGL</sequence>
<dbReference type="PANTHER" id="PTHR38107:SF3">
    <property type="entry name" value="LYSOZYME RRRD-RELATED"/>
    <property type="match status" value="1"/>
</dbReference>
<comment type="similarity">
    <text evidence="6">Belongs to the glycosyl hydrolase 24 family.</text>
</comment>
<dbReference type="Proteomes" id="UP001158076">
    <property type="component" value="Unassembled WGS sequence"/>
</dbReference>
<name>A0AA42H5J2_STUST</name>
<keyword evidence="2 6" id="KW-0929">Antimicrobial</keyword>
<evidence type="ECO:0000256" key="5">
    <source>
        <dbReference type="ARBA" id="ARBA00023295"/>
    </source>
</evidence>
<evidence type="ECO:0000256" key="2">
    <source>
        <dbReference type="ARBA" id="ARBA00022529"/>
    </source>
</evidence>
<dbReference type="PANTHER" id="PTHR38107">
    <property type="match status" value="1"/>
</dbReference>
<evidence type="ECO:0000256" key="4">
    <source>
        <dbReference type="ARBA" id="ARBA00022801"/>
    </source>
</evidence>
<dbReference type="GO" id="GO:0042742">
    <property type="term" value="P:defense response to bacterium"/>
    <property type="evidence" value="ECO:0007669"/>
    <property type="project" value="UniProtKB-KW"/>
</dbReference>
<dbReference type="GO" id="GO:0016998">
    <property type="term" value="P:cell wall macromolecule catabolic process"/>
    <property type="evidence" value="ECO:0007669"/>
    <property type="project" value="InterPro"/>
</dbReference>
<dbReference type="SUPFAM" id="SSF53955">
    <property type="entry name" value="Lysozyme-like"/>
    <property type="match status" value="1"/>
</dbReference>
<dbReference type="HAMAP" id="MF_04136">
    <property type="entry name" value="SAR_ENDOLYSIN"/>
    <property type="match status" value="1"/>
</dbReference>
<dbReference type="EC" id="3.2.1.17" evidence="6"/>
<comment type="catalytic activity">
    <reaction evidence="1 6">
        <text>Hydrolysis of (1-&gt;4)-beta-linkages between N-acetylmuramic acid and N-acetyl-D-glucosamine residues in a peptidoglycan and between N-acetyl-D-glucosamine residues in chitodextrins.</text>
        <dbReference type="EC" id="3.2.1.17"/>
    </reaction>
</comment>
<reference evidence="8" key="1">
    <citation type="submission" date="2022-09" db="EMBL/GenBank/DDBJ databases">
        <title>Intensive care unit water sources are persistently colonized with multi-drug resistant bacteria and are the site of extensive horizontal gene transfer of antibiotic resistance genes.</title>
        <authorList>
            <person name="Diorio-Toth L."/>
        </authorList>
    </citation>
    <scope>NUCLEOTIDE SEQUENCE</scope>
    <source>
        <strain evidence="8">GD04147</strain>
    </source>
</reference>
<dbReference type="Pfam" id="PF00959">
    <property type="entry name" value="Phage_lysozyme"/>
    <property type="match status" value="1"/>
</dbReference>
<evidence type="ECO:0000256" key="6">
    <source>
        <dbReference type="RuleBase" id="RU003788"/>
    </source>
</evidence>